<dbReference type="EMBL" id="RKHK01000001">
    <property type="protein sequence ID" value="ROR73692.1"/>
    <property type="molecule type" value="Genomic_DNA"/>
</dbReference>
<name>A0A3N2BEN0_9MICO</name>
<dbReference type="GO" id="GO:0030145">
    <property type="term" value="F:manganese ion binding"/>
    <property type="evidence" value="ECO:0007669"/>
    <property type="project" value="UniProtKB-UniRule"/>
</dbReference>
<feature type="binding site" evidence="8">
    <location>
        <position position="386"/>
    </location>
    <ligand>
        <name>Mn(2+)</name>
        <dbReference type="ChEBI" id="CHEBI:29035"/>
        <label>1</label>
    </ligand>
</feature>
<dbReference type="OrthoDB" id="9809354at2"/>
<feature type="binding site" evidence="8">
    <location>
        <position position="325"/>
    </location>
    <ligand>
        <name>Mn(2+)</name>
        <dbReference type="ChEBI" id="CHEBI:29035"/>
        <label>2</label>
    </ligand>
</feature>
<gene>
    <name evidence="8" type="primary">pepA</name>
    <name evidence="10" type="ORF">EDD31_2080</name>
</gene>
<dbReference type="GO" id="GO:0006508">
    <property type="term" value="P:proteolysis"/>
    <property type="evidence" value="ECO:0007669"/>
    <property type="project" value="UniProtKB-KW"/>
</dbReference>
<dbReference type="Proteomes" id="UP000280668">
    <property type="component" value="Unassembled WGS sequence"/>
</dbReference>
<feature type="binding site" evidence="8">
    <location>
        <position position="302"/>
    </location>
    <ligand>
        <name>Mn(2+)</name>
        <dbReference type="ChEBI" id="CHEBI:29035"/>
        <label>2</label>
    </ligand>
</feature>
<evidence type="ECO:0000256" key="8">
    <source>
        <dbReference type="HAMAP-Rule" id="MF_00181"/>
    </source>
</evidence>
<keyword evidence="8" id="KW-0479">Metal-binding</keyword>
<dbReference type="PROSITE" id="PS00631">
    <property type="entry name" value="CYTOSOL_AP"/>
    <property type="match status" value="1"/>
</dbReference>
<comment type="cofactor">
    <cofactor evidence="8">
        <name>Mn(2+)</name>
        <dbReference type="ChEBI" id="CHEBI:29035"/>
    </cofactor>
    <text evidence="8">Binds 2 manganese ions per subunit.</text>
</comment>
<dbReference type="Gene3D" id="3.40.220.10">
    <property type="entry name" value="Leucine Aminopeptidase, subunit E, domain 1"/>
    <property type="match status" value="1"/>
</dbReference>
<comment type="caution">
    <text evidence="10">The sequence shown here is derived from an EMBL/GenBank/DDBJ whole genome shotgun (WGS) entry which is preliminary data.</text>
</comment>
<dbReference type="CDD" id="cd00433">
    <property type="entry name" value="Peptidase_M17"/>
    <property type="match status" value="1"/>
</dbReference>
<evidence type="ECO:0000256" key="5">
    <source>
        <dbReference type="ARBA" id="ARBA00022670"/>
    </source>
</evidence>
<dbReference type="Gene3D" id="3.40.630.10">
    <property type="entry name" value="Zn peptidases"/>
    <property type="match status" value="1"/>
</dbReference>
<dbReference type="HAMAP" id="MF_00181">
    <property type="entry name" value="Cytosol_peptidase_M17"/>
    <property type="match status" value="1"/>
</dbReference>
<dbReference type="PANTHER" id="PTHR11963:SF23">
    <property type="entry name" value="CYTOSOL AMINOPEPTIDASE"/>
    <property type="match status" value="1"/>
</dbReference>
<evidence type="ECO:0000313" key="10">
    <source>
        <dbReference type="EMBL" id="ROR73692.1"/>
    </source>
</evidence>
<dbReference type="RefSeq" id="WP_123304082.1">
    <property type="nucleotide sequence ID" value="NZ_RKHK01000001.1"/>
</dbReference>
<accession>A0A3N2BEN0</accession>
<organism evidence="10 11">
    <name type="scientific">Bogoriella caseilytica</name>
    <dbReference type="NCBI Taxonomy" id="56055"/>
    <lineage>
        <taxon>Bacteria</taxon>
        <taxon>Bacillati</taxon>
        <taxon>Actinomycetota</taxon>
        <taxon>Actinomycetes</taxon>
        <taxon>Micrococcales</taxon>
        <taxon>Bogoriellaceae</taxon>
        <taxon>Bogoriella</taxon>
    </lineage>
</organism>
<keyword evidence="5 8" id="KW-0645">Protease</keyword>
<dbReference type="SUPFAM" id="SSF53187">
    <property type="entry name" value="Zn-dependent exopeptidases"/>
    <property type="match status" value="1"/>
</dbReference>
<keyword evidence="4 8" id="KW-0031">Aminopeptidase</keyword>
<feature type="binding site" evidence="8">
    <location>
        <position position="307"/>
    </location>
    <ligand>
        <name>Mn(2+)</name>
        <dbReference type="ChEBI" id="CHEBI:29035"/>
        <label>1</label>
    </ligand>
</feature>
<comment type="function">
    <text evidence="7 8">Presumably involved in the processing and regular turnover of intracellular proteins. Catalyzes the removal of unsubstituted N-terminal amino acids from various peptides.</text>
</comment>
<evidence type="ECO:0000256" key="3">
    <source>
        <dbReference type="ARBA" id="ARBA00009528"/>
    </source>
</evidence>
<evidence type="ECO:0000256" key="2">
    <source>
        <dbReference type="ARBA" id="ARBA00000967"/>
    </source>
</evidence>
<evidence type="ECO:0000256" key="4">
    <source>
        <dbReference type="ARBA" id="ARBA00022438"/>
    </source>
</evidence>
<protein>
    <recommendedName>
        <fullName evidence="8">Probable cytosol aminopeptidase</fullName>
        <ecNumber evidence="8">3.4.11.1</ecNumber>
    </recommendedName>
    <alternativeName>
        <fullName evidence="8">Leucine aminopeptidase</fullName>
        <shortName evidence="8">LAP</shortName>
        <ecNumber evidence="8">3.4.11.10</ecNumber>
    </alternativeName>
    <alternativeName>
        <fullName evidence="8">Leucyl aminopeptidase</fullName>
    </alternativeName>
</protein>
<feature type="active site" evidence="8">
    <location>
        <position position="314"/>
    </location>
</feature>
<dbReference type="EC" id="3.4.11.1" evidence="8"/>
<evidence type="ECO:0000313" key="11">
    <source>
        <dbReference type="Proteomes" id="UP000280668"/>
    </source>
</evidence>
<dbReference type="InterPro" id="IPR011356">
    <property type="entry name" value="Leucine_aapep/pepB"/>
</dbReference>
<feature type="active site" evidence="8">
    <location>
        <position position="388"/>
    </location>
</feature>
<feature type="binding site" evidence="8">
    <location>
        <position position="307"/>
    </location>
    <ligand>
        <name>Mn(2+)</name>
        <dbReference type="ChEBI" id="CHEBI:29035"/>
        <label>2</label>
    </ligand>
</feature>
<dbReference type="GO" id="GO:0005737">
    <property type="term" value="C:cytoplasm"/>
    <property type="evidence" value="ECO:0007669"/>
    <property type="project" value="UniProtKB-SubCell"/>
</dbReference>
<dbReference type="SUPFAM" id="SSF52949">
    <property type="entry name" value="Macro domain-like"/>
    <property type="match status" value="1"/>
</dbReference>
<comment type="similarity">
    <text evidence="3 8">Belongs to the peptidase M17 family.</text>
</comment>
<feature type="domain" description="Cytosol aminopeptidase" evidence="9">
    <location>
        <begin position="382"/>
        <end position="389"/>
    </location>
</feature>
<feature type="binding site" evidence="8">
    <location>
        <position position="386"/>
    </location>
    <ligand>
        <name>Mn(2+)</name>
        <dbReference type="ChEBI" id="CHEBI:29035"/>
        <label>2</label>
    </ligand>
</feature>
<keyword evidence="8" id="KW-0464">Manganese</keyword>
<dbReference type="GO" id="GO:0070006">
    <property type="term" value="F:metalloaminopeptidase activity"/>
    <property type="evidence" value="ECO:0007669"/>
    <property type="project" value="InterPro"/>
</dbReference>
<dbReference type="InterPro" id="IPR000819">
    <property type="entry name" value="Peptidase_M17_C"/>
</dbReference>
<comment type="subcellular location">
    <subcellularLocation>
        <location evidence="8">Cytoplasm</location>
    </subcellularLocation>
</comment>
<keyword evidence="11" id="KW-1185">Reference proteome</keyword>
<sequence>MPADRHQLSPAALLTLPAVTLLDAPITPREPWHGNDAMIVPVRPAPQEKSGRVGESRPVLAGQGADVAALYDIDLVAEAERADGSAGSPGWTATVRLPRTLPDAWEPVWVDLPGTIVLVGIGAGRPEHWRQAGLAASRAVAGLETAALTAGTDLDADGLRSLAEGFALGAYRLPRNAQSPAKTKQPAEKLTVIGKVDGSETAVRRARAAARATWLARHLAATPSNLKNPAWMAEQAKALVAAAGSRPGGKLSVEVHDERWLAKHGFDATLAVGQASATPPRLVTVTWQPRAGSAPSVALVGKGITFDTGGLSLKPPQPMIPMKTDMAGAATALATVLAAAELSLPVTVTAVLPLAENAIGDSAYRPGDIVTVFDGTTVEIGNTDAEGRMVLADAMSWAAATLDPDEIIDIATLTGAATLGLGRHHAALYSPAEDFAEALSGAGRASGEQAWHMPLVEDYRSSLDSSVADLSHIATSNVGAGSITAALFLQHFAAGRRWAHLDIAGVGRNGSGSMELPAQAPTGFGARLLLRYLEDLAQS</sequence>
<proteinExistence type="inferred from homology"/>
<comment type="catalytic activity">
    <reaction evidence="2 8">
        <text>Release of an N-terminal amino acid, preferentially leucine, but not glutamic or aspartic acids.</text>
        <dbReference type="EC" id="3.4.11.10"/>
    </reaction>
</comment>
<evidence type="ECO:0000256" key="7">
    <source>
        <dbReference type="ARBA" id="ARBA00049972"/>
    </source>
</evidence>
<dbReference type="InterPro" id="IPR023042">
    <property type="entry name" value="Peptidase_M17_leu_NH2_pept"/>
</dbReference>
<dbReference type="InterPro" id="IPR043472">
    <property type="entry name" value="Macro_dom-like"/>
</dbReference>
<dbReference type="AlphaFoldDB" id="A0A3N2BEN0"/>
<keyword evidence="6 8" id="KW-0378">Hydrolase</keyword>
<feature type="binding site" evidence="8">
    <location>
        <position position="384"/>
    </location>
    <ligand>
        <name>Mn(2+)</name>
        <dbReference type="ChEBI" id="CHEBI:29035"/>
        <label>1</label>
    </ligand>
</feature>
<dbReference type="PRINTS" id="PR00481">
    <property type="entry name" value="LAMNOPPTDASE"/>
</dbReference>
<keyword evidence="8" id="KW-0963">Cytoplasm</keyword>
<comment type="catalytic activity">
    <reaction evidence="1 8">
        <text>Release of an N-terminal amino acid, Xaa-|-Yaa-, in which Xaa is preferably Leu, but may be other amino acids including Pro although not Arg or Lys, and Yaa may be Pro. Amino acid amides and methyl esters are also readily hydrolyzed, but rates on arylamides are exceedingly low.</text>
        <dbReference type="EC" id="3.4.11.1"/>
    </reaction>
</comment>
<dbReference type="Pfam" id="PF00883">
    <property type="entry name" value="Peptidase_M17"/>
    <property type="match status" value="1"/>
</dbReference>
<dbReference type="PANTHER" id="PTHR11963">
    <property type="entry name" value="LEUCINE AMINOPEPTIDASE-RELATED"/>
    <property type="match status" value="1"/>
</dbReference>
<evidence type="ECO:0000256" key="1">
    <source>
        <dbReference type="ARBA" id="ARBA00000135"/>
    </source>
</evidence>
<evidence type="ECO:0000259" key="9">
    <source>
        <dbReference type="PROSITE" id="PS00631"/>
    </source>
</evidence>
<reference evidence="10 11" key="1">
    <citation type="submission" date="2018-11" db="EMBL/GenBank/DDBJ databases">
        <title>Sequencing the genomes of 1000 actinobacteria strains.</title>
        <authorList>
            <person name="Klenk H.-P."/>
        </authorList>
    </citation>
    <scope>NUCLEOTIDE SEQUENCE [LARGE SCALE GENOMIC DNA]</scope>
    <source>
        <strain evidence="10 11">DSM 11294</strain>
    </source>
</reference>
<dbReference type="EC" id="3.4.11.10" evidence="8"/>
<evidence type="ECO:0000256" key="6">
    <source>
        <dbReference type="ARBA" id="ARBA00022801"/>
    </source>
</evidence>